<dbReference type="EMBL" id="FQXK01000051">
    <property type="protein sequence ID" value="SHI96859.1"/>
    <property type="molecule type" value="Genomic_DNA"/>
</dbReference>
<name>A0A1M6FGV2_BUTFI</name>
<dbReference type="OrthoDB" id="2082480at2"/>
<dbReference type="Gene3D" id="3.90.176.10">
    <property type="entry name" value="Toxin ADP-ribosyltransferase, Chain A, domain 1"/>
    <property type="match status" value="1"/>
</dbReference>
<proteinExistence type="predicted"/>
<dbReference type="Pfam" id="PF03496">
    <property type="entry name" value="ADPrib_exo_Tox"/>
    <property type="match status" value="1"/>
</dbReference>
<feature type="domain" description="ADP ribosyltransferase" evidence="1">
    <location>
        <begin position="76"/>
        <end position="181"/>
    </location>
</feature>
<dbReference type="Proteomes" id="UP000184278">
    <property type="component" value="Unassembled WGS sequence"/>
</dbReference>
<dbReference type="RefSeq" id="WP_073390254.1">
    <property type="nucleotide sequence ID" value="NZ_FQXK01000051.1"/>
</dbReference>
<dbReference type="InterPro" id="IPR003540">
    <property type="entry name" value="ADP-ribosyltransferase"/>
</dbReference>
<dbReference type="GO" id="GO:0016740">
    <property type="term" value="F:transferase activity"/>
    <property type="evidence" value="ECO:0007669"/>
    <property type="project" value="UniProtKB-KW"/>
</dbReference>
<dbReference type="PROSITE" id="PS51996">
    <property type="entry name" value="TR_MART"/>
    <property type="match status" value="1"/>
</dbReference>
<sequence length="192" mass="22266">MHTTLFYRIKDIITKTGASWDQLAPTEESAIEYAHRYINPEPERMIDVHHYSMEYCLAYSGETINERFRKDRPITIDHQISDMVSQHKTTRDLVLYRGVCEAVYQMMKDNASDIHGTDLLEKSFLQTSLVKGKENHSKIHLRIYVPAGTKAVYLGNVNNEQSYYEVDLQHGAHLQIISIDKEYINCKLLKTA</sequence>
<dbReference type="GO" id="GO:0005576">
    <property type="term" value="C:extracellular region"/>
    <property type="evidence" value="ECO:0007669"/>
    <property type="project" value="InterPro"/>
</dbReference>
<dbReference type="AlphaFoldDB" id="A0A1M6FGV2"/>
<reference evidence="3" key="1">
    <citation type="submission" date="2016-11" db="EMBL/GenBank/DDBJ databases">
        <authorList>
            <person name="Varghese N."/>
            <person name="Submissions S."/>
        </authorList>
    </citation>
    <scope>NUCLEOTIDE SEQUENCE [LARGE SCALE GENOMIC DNA]</scope>
    <source>
        <strain evidence="3">DSM 3071</strain>
    </source>
</reference>
<keyword evidence="3" id="KW-1185">Reference proteome</keyword>
<organism evidence="2 3">
    <name type="scientific">Butyrivibrio fibrisolvens DSM 3071</name>
    <dbReference type="NCBI Taxonomy" id="1121131"/>
    <lineage>
        <taxon>Bacteria</taxon>
        <taxon>Bacillati</taxon>
        <taxon>Bacillota</taxon>
        <taxon>Clostridia</taxon>
        <taxon>Lachnospirales</taxon>
        <taxon>Lachnospiraceae</taxon>
        <taxon>Butyrivibrio</taxon>
    </lineage>
</organism>
<gene>
    <name evidence="2" type="ORF">SAMN02745229_03909</name>
</gene>
<dbReference type="GeneID" id="89512023"/>
<evidence type="ECO:0000313" key="2">
    <source>
        <dbReference type="EMBL" id="SHI96859.1"/>
    </source>
</evidence>
<dbReference type="SUPFAM" id="SSF56399">
    <property type="entry name" value="ADP-ribosylation"/>
    <property type="match status" value="1"/>
</dbReference>
<evidence type="ECO:0000259" key="1">
    <source>
        <dbReference type="Pfam" id="PF03496"/>
    </source>
</evidence>
<evidence type="ECO:0000313" key="3">
    <source>
        <dbReference type="Proteomes" id="UP000184278"/>
    </source>
</evidence>
<dbReference type="STRING" id="1121131.SAMN02745229_03909"/>
<protein>
    <submittedName>
        <fullName evidence="2">ADP-ribosyltransferase exoenzyme</fullName>
    </submittedName>
</protein>
<keyword evidence="2" id="KW-0808">Transferase</keyword>
<accession>A0A1M6FGV2</accession>